<sequence length="670" mass="75658">MKSIIASGIFSVLFCGSAFAALSLNGNDKTVIDTLAWTSDFSEIYSIIERNEVANNTIHIRSVTVFAPNNDAFQKYNKLPNDDAILPCYHMTTVAVKLEELGSSVLTDLDANPPIWITKKSPEDIYVNQAKVIIGLSNYGHNLPNGKLQVLHVIDQVLEPLRLKDPTSTFPSYPDAWQFMENIEKLEVNNLHTSSFFQRVLSTNKKSVFSNQGGHTFFIPVDDIDSENTKIRFDKIDEKVVDAHVIPDNVLFMGPTDEHTQFKTLAFTDMLRVFASIASDAKDKNENISYFVSSDTIVRDGVHNTGAVVAKILKANIPVKNGVVHLINKPLMIVENNVKQFIEKDETSQLHKFYEAIKDSDSNFMDQLKTKENFTLFAPSNAAFEDPSIQSYLGNHTYIKSLLYLHIVNKRLTINDIDSESVDKRFQVPTEVPRKDLFFNVITSGNNRTLTLEGGGVNATVVMANLAATNGIIHIIDHILGIPSSTIDRKLATDPSLNETNYLGQVSGLNEQLSDVQKRFTYFVPRDTAWKRLLNDNPLVYKKLFEPEYAAARQVLERHLIIAEKAYTMEDFKNEAKNNYNLSVKIPTVRDASMYIKIRDDPVEGFLIEWRNEWIRVHRADIRCTNGLIHVIDKVLVDENDVDVNAGIVTTSVTVLLLVFAQSFVFYYFN</sequence>
<keyword evidence="1" id="KW-0472">Membrane</keyword>
<dbReference type="Pfam" id="PF02469">
    <property type="entry name" value="Fasciclin"/>
    <property type="match status" value="4"/>
</dbReference>
<dbReference type="GO" id="GO:0031012">
    <property type="term" value="C:extracellular matrix"/>
    <property type="evidence" value="ECO:0007669"/>
    <property type="project" value="TreeGrafter"/>
</dbReference>
<organism evidence="4 5">
    <name type="scientific">Cinara cedri</name>
    <dbReference type="NCBI Taxonomy" id="506608"/>
    <lineage>
        <taxon>Eukaryota</taxon>
        <taxon>Metazoa</taxon>
        <taxon>Ecdysozoa</taxon>
        <taxon>Arthropoda</taxon>
        <taxon>Hexapoda</taxon>
        <taxon>Insecta</taxon>
        <taxon>Pterygota</taxon>
        <taxon>Neoptera</taxon>
        <taxon>Paraneoptera</taxon>
        <taxon>Hemiptera</taxon>
        <taxon>Sternorrhyncha</taxon>
        <taxon>Aphidomorpha</taxon>
        <taxon>Aphidoidea</taxon>
        <taxon>Aphididae</taxon>
        <taxon>Lachninae</taxon>
        <taxon>Cinara</taxon>
    </lineage>
</organism>
<evidence type="ECO:0000313" key="4">
    <source>
        <dbReference type="EMBL" id="VVC43692.1"/>
    </source>
</evidence>
<keyword evidence="1" id="KW-0812">Transmembrane</keyword>
<dbReference type="Gene3D" id="2.30.180.10">
    <property type="entry name" value="FAS1 domain"/>
    <property type="match status" value="4"/>
</dbReference>
<evidence type="ECO:0000313" key="5">
    <source>
        <dbReference type="Proteomes" id="UP000325440"/>
    </source>
</evidence>
<dbReference type="InterPro" id="IPR036378">
    <property type="entry name" value="FAS1_dom_sf"/>
</dbReference>
<feature type="domain" description="FAS1" evidence="3">
    <location>
        <begin position="28"/>
        <end position="158"/>
    </location>
</feature>
<evidence type="ECO:0000256" key="2">
    <source>
        <dbReference type="SAM" id="SignalP"/>
    </source>
</evidence>
<proteinExistence type="predicted"/>
<feature type="domain" description="FAS1" evidence="3">
    <location>
        <begin position="484"/>
        <end position="636"/>
    </location>
</feature>
<keyword evidence="5" id="KW-1185">Reference proteome</keyword>
<keyword evidence="1" id="KW-1133">Transmembrane helix</keyword>
<dbReference type="OrthoDB" id="7700931at2759"/>
<dbReference type="SUPFAM" id="SSF82153">
    <property type="entry name" value="FAS1 domain"/>
    <property type="match status" value="4"/>
</dbReference>
<feature type="domain" description="FAS1" evidence="3">
    <location>
        <begin position="180"/>
        <end position="331"/>
    </location>
</feature>
<dbReference type="PANTHER" id="PTHR10900:SF80">
    <property type="entry name" value="FASCICLIN-1"/>
    <property type="match status" value="1"/>
</dbReference>
<reference evidence="4 5" key="1">
    <citation type="submission" date="2019-08" db="EMBL/GenBank/DDBJ databases">
        <authorList>
            <person name="Alioto T."/>
            <person name="Alioto T."/>
            <person name="Gomez Garrido J."/>
        </authorList>
    </citation>
    <scope>NUCLEOTIDE SEQUENCE [LARGE SCALE GENOMIC DNA]</scope>
</reference>
<feature type="chain" id="PRO_5023150941" evidence="2">
    <location>
        <begin position="21"/>
        <end position="670"/>
    </location>
</feature>
<dbReference type="PROSITE" id="PS50213">
    <property type="entry name" value="FAS1"/>
    <property type="match status" value="4"/>
</dbReference>
<name>A0A5E4NFJ6_9HEMI</name>
<dbReference type="GO" id="GO:0005615">
    <property type="term" value="C:extracellular space"/>
    <property type="evidence" value="ECO:0007669"/>
    <property type="project" value="TreeGrafter"/>
</dbReference>
<feature type="transmembrane region" description="Helical" evidence="1">
    <location>
        <begin position="646"/>
        <end position="669"/>
    </location>
</feature>
<gene>
    <name evidence="4" type="ORF">CINCED_3A015132</name>
</gene>
<evidence type="ECO:0000259" key="3">
    <source>
        <dbReference type="PROSITE" id="PS50213"/>
    </source>
</evidence>
<dbReference type="GO" id="GO:0050839">
    <property type="term" value="F:cell adhesion molecule binding"/>
    <property type="evidence" value="ECO:0007669"/>
    <property type="project" value="TreeGrafter"/>
</dbReference>
<dbReference type="SMART" id="SM00554">
    <property type="entry name" value="FAS1"/>
    <property type="match status" value="4"/>
</dbReference>
<dbReference type="PANTHER" id="PTHR10900">
    <property type="entry name" value="PERIOSTIN-RELATED"/>
    <property type="match status" value="1"/>
</dbReference>
<evidence type="ECO:0000256" key="1">
    <source>
        <dbReference type="SAM" id="Phobius"/>
    </source>
</evidence>
<feature type="domain" description="FAS1" evidence="3">
    <location>
        <begin position="334"/>
        <end position="480"/>
    </location>
</feature>
<dbReference type="AlphaFoldDB" id="A0A5E4NFJ6"/>
<protein>
    <submittedName>
        <fullName evidence="4">FAS1 domain</fullName>
    </submittedName>
</protein>
<dbReference type="InterPro" id="IPR000782">
    <property type="entry name" value="FAS1_domain"/>
</dbReference>
<feature type="signal peptide" evidence="2">
    <location>
        <begin position="1"/>
        <end position="20"/>
    </location>
</feature>
<keyword evidence="2" id="KW-0732">Signal</keyword>
<accession>A0A5E4NFJ6</accession>
<dbReference type="EMBL" id="CABPRJ010002371">
    <property type="protein sequence ID" value="VVC43692.1"/>
    <property type="molecule type" value="Genomic_DNA"/>
</dbReference>
<dbReference type="Proteomes" id="UP000325440">
    <property type="component" value="Unassembled WGS sequence"/>
</dbReference>
<dbReference type="GO" id="GO:0007155">
    <property type="term" value="P:cell adhesion"/>
    <property type="evidence" value="ECO:0007669"/>
    <property type="project" value="TreeGrafter"/>
</dbReference>
<dbReference type="GO" id="GO:0030198">
    <property type="term" value="P:extracellular matrix organization"/>
    <property type="evidence" value="ECO:0007669"/>
    <property type="project" value="TreeGrafter"/>
</dbReference>
<dbReference type="InterPro" id="IPR050904">
    <property type="entry name" value="Adhesion/Biosynth-related"/>
</dbReference>